<sequence length="972" mass="109463">LGELEALNLSGRGLEELPEEVGAALSGLRVLSLRRNRLGRLPAAALRHLGRLAELDLSHNRLRGLGDGGALAGLRGLRKLSLSHNELGAEGPGLPPRLAELGCLEELDLSFNRLRRLPEGLGRLRHLRTLDVDHNLLPSFPASLLELASLEELDCSGNRHLGALPEGIAALRRLKILWLSGTGLASLPEGLCQLSALESLMLDGNRLQALPAGFGRLQRLKMLNLSSNLLGEFPSAILELPSLEELYLSRNQLTVLPPHLCQLHQLRTLWLDNNRIRYLPDSIVLLHSLEELVLQGNQIAILPEGFGQLSRVTLWKIKDNPLIQPPYEVCMKGIPYIAAYQQELAHSQPALKPRLKLVLMGLKDAGKTLLRRCLMEENEQREEMGSLEAGNTQHRGFPGQQQDIERGIEVMDWTADAERGLTFIVYELAGDPSYDVIQSFFLSPGALYVLVVNLSAYVPQHFYPSVGYFLHWLSSKVPHAVVCMVGTHADLCAERELEEKCLDIHHQIAQQEKRDAEGLQSLVQQVDEALGQDFDLRCSSPHAAFYGVSDKNLRRKKAQFQYLLNHRPQILSPVLPFSCQDRCQVRRLRDKLLSVAEHRDIFPNLHRVLPKSWQVLEELHFQPQAQQLWLSWWDSARLGLQAGLTEDRLQSALSYLHESGKLLYFEEHLTLREYVFHNLPRLIDILNVFCQRDATVLLQKLLSDTQVDELRTTQLHHYVEGFLLHGLLPAHVIRLLLKPHVQSREDLQLILELLEKMGLCYCVNKPKCKPLNGAAAWYKFPCYVKNEVPHAEAWINGTNLSGQSFVVEQLQIEYSFPFIFPPGLFARYSVQINSHVVQRSDGKYQIYAYRGKVPVVVSYRPARGALQPDTLSIASHASLPNIWTAWQAITPLVEELNVLLQEWPGLYYTVHVLCSKCLKRGSPNPHTFPGELLSQPRPEGLTEIICPKNGSERVNVALVYPPTPTVISPCSK</sequence>
<accession>A0A7L3QM69</accession>
<protein>
    <submittedName>
        <fullName evidence="5">MFHA1 protein</fullName>
    </submittedName>
</protein>
<dbReference type="Gene3D" id="3.30.70.1390">
    <property type="entry name" value="ROC domain from the Parkinson's disease-associated leucine-rich repeat kinase 2"/>
    <property type="match status" value="1"/>
</dbReference>
<dbReference type="AlphaFoldDB" id="A0A7L3QM69"/>
<gene>
    <name evidence="5" type="primary">Mfhas1</name>
    <name evidence="5" type="ORF">CETCET_R08642</name>
</gene>
<evidence type="ECO:0000259" key="4">
    <source>
        <dbReference type="PROSITE" id="PS51424"/>
    </source>
</evidence>
<dbReference type="Gene3D" id="3.40.50.300">
    <property type="entry name" value="P-loop containing nucleotide triphosphate hydrolases"/>
    <property type="match status" value="1"/>
</dbReference>
<evidence type="ECO:0000313" key="6">
    <source>
        <dbReference type="Proteomes" id="UP000524451"/>
    </source>
</evidence>
<dbReference type="EMBL" id="VZUI01050249">
    <property type="protein sequence ID" value="NXV04203.1"/>
    <property type="molecule type" value="Genomic_DNA"/>
</dbReference>
<dbReference type="InterPro" id="IPR050216">
    <property type="entry name" value="LRR_domain-containing"/>
</dbReference>
<evidence type="ECO:0000256" key="2">
    <source>
        <dbReference type="ARBA" id="ARBA00022737"/>
    </source>
</evidence>
<organism evidence="5 6">
    <name type="scientific">Cettia cetti</name>
    <dbReference type="NCBI Taxonomy" id="68486"/>
    <lineage>
        <taxon>Eukaryota</taxon>
        <taxon>Metazoa</taxon>
        <taxon>Chordata</taxon>
        <taxon>Craniata</taxon>
        <taxon>Vertebrata</taxon>
        <taxon>Euteleostomi</taxon>
        <taxon>Archelosauria</taxon>
        <taxon>Archosauria</taxon>
        <taxon>Dinosauria</taxon>
        <taxon>Saurischia</taxon>
        <taxon>Theropoda</taxon>
        <taxon>Coelurosauria</taxon>
        <taxon>Aves</taxon>
        <taxon>Neognathae</taxon>
        <taxon>Neoaves</taxon>
        <taxon>Telluraves</taxon>
        <taxon>Australaves</taxon>
        <taxon>Passeriformes</taxon>
        <taxon>Sylvioidea</taxon>
        <taxon>Sylviidae</taxon>
        <taxon>Acrocephalinae</taxon>
        <taxon>Cettia</taxon>
    </lineage>
</organism>
<reference evidence="5 6" key="1">
    <citation type="submission" date="2019-09" db="EMBL/GenBank/DDBJ databases">
        <title>Bird 10,000 Genomes (B10K) Project - Family phase.</title>
        <authorList>
            <person name="Zhang G."/>
        </authorList>
    </citation>
    <scope>NUCLEOTIDE SEQUENCE [LARGE SCALE GENOMIC DNA]</scope>
    <source>
        <strain evidence="5">OUT-0056</strain>
        <tissue evidence="5">Blood</tissue>
    </source>
</reference>
<keyword evidence="1" id="KW-0433">Leucine-rich repeat</keyword>
<dbReference type="GO" id="GO:0005737">
    <property type="term" value="C:cytoplasm"/>
    <property type="evidence" value="ECO:0007669"/>
    <property type="project" value="TreeGrafter"/>
</dbReference>
<dbReference type="Proteomes" id="UP000524451">
    <property type="component" value="Unassembled WGS sequence"/>
</dbReference>
<comment type="caution">
    <text evidence="5">The sequence shown here is derived from an EMBL/GenBank/DDBJ whole genome shotgun (WGS) entry which is preliminary data.</text>
</comment>
<feature type="non-terminal residue" evidence="5">
    <location>
        <position position="972"/>
    </location>
</feature>
<dbReference type="Pfam" id="PF23598">
    <property type="entry name" value="LRR_14"/>
    <property type="match status" value="1"/>
</dbReference>
<dbReference type="Pfam" id="PF13855">
    <property type="entry name" value="LRR_8"/>
    <property type="match status" value="2"/>
</dbReference>
<dbReference type="SUPFAM" id="SSF82615">
    <property type="entry name" value="Polo-box domain"/>
    <property type="match status" value="1"/>
</dbReference>
<feature type="domain" description="Roc" evidence="4">
    <location>
        <begin position="348"/>
        <end position="599"/>
    </location>
</feature>
<evidence type="ECO:0000256" key="3">
    <source>
        <dbReference type="ARBA" id="ARBA00022741"/>
    </source>
</evidence>
<dbReference type="InterPro" id="IPR032675">
    <property type="entry name" value="LRR_dom_sf"/>
</dbReference>
<dbReference type="Gene3D" id="3.80.10.10">
    <property type="entry name" value="Ribonuclease Inhibitor"/>
    <property type="match status" value="3"/>
</dbReference>
<proteinExistence type="predicted"/>
<dbReference type="SMART" id="SM00369">
    <property type="entry name" value="LRR_TYP"/>
    <property type="match status" value="12"/>
</dbReference>
<dbReference type="InterPro" id="IPR001611">
    <property type="entry name" value="Leu-rich_rpt"/>
</dbReference>
<dbReference type="InterPro" id="IPR027417">
    <property type="entry name" value="P-loop_NTPase"/>
</dbReference>
<keyword evidence="3" id="KW-0547">Nucleotide-binding</keyword>
<dbReference type="PRINTS" id="PR00019">
    <property type="entry name" value="LEURICHRPT"/>
</dbReference>
<feature type="non-terminal residue" evidence="5">
    <location>
        <position position="1"/>
    </location>
</feature>
<dbReference type="PANTHER" id="PTHR48051">
    <property type="match status" value="1"/>
</dbReference>
<dbReference type="PROSITE" id="PS51424">
    <property type="entry name" value="ROC"/>
    <property type="match status" value="1"/>
</dbReference>
<dbReference type="GO" id="GO:0009966">
    <property type="term" value="P:regulation of signal transduction"/>
    <property type="evidence" value="ECO:0007669"/>
    <property type="project" value="UniProtKB-ARBA"/>
</dbReference>
<dbReference type="InterPro" id="IPR020859">
    <property type="entry name" value="ROC"/>
</dbReference>
<evidence type="ECO:0000313" key="5">
    <source>
        <dbReference type="EMBL" id="NXV04203.1"/>
    </source>
</evidence>
<keyword evidence="6" id="KW-1185">Reference proteome</keyword>
<dbReference type="PROSITE" id="PS51450">
    <property type="entry name" value="LRR"/>
    <property type="match status" value="4"/>
</dbReference>
<dbReference type="SMART" id="SM00364">
    <property type="entry name" value="LRR_BAC"/>
    <property type="match status" value="11"/>
</dbReference>
<name>A0A7L3QM69_9SYLV</name>
<dbReference type="SUPFAM" id="SSF52058">
    <property type="entry name" value="L domain-like"/>
    <property type="match status" value="1"/>
</dbReference>
<evidence type="ECO:0000256" key="1">
    <source>
        <dbReference type="ARBA" id="ARBA00022614"/>
    </source>
</evidence>
<dbReference type="InterPro" id="IPR003591">
    <property type="entry name" value="Leu-rich_rpt_typical-subtyp"/>
</dbReference>
<dbReference type="SUPFAM" id="SSF52540">
    <property type="entry name" value="P-loop containing nucleoside triphosphate hydrolases"/>
    <property type="match status" value="1"/>
</dbReference>
<dbReference type="GO" id="GO:0000166">
    <property type="term" value="F:nucleotide binding"/>
    <property type="evidence" value="ECO:0007669"/>
    <property type="project" value="UniProtKB-KW"/>
</dbReference>
<dbReference type="PANTHER" id="PTHR48051:SF48">
    <property type="entry name" value="MULTIFUNCTIONAL ROCO FAMILY SIGNALING REGULATOR 1"/>
    <property type="match status" value="1"/>
</dbReference>
<keyword evidence="2" id="KW-0677">Repeat</keyword>
<dbReference type="InterPro" id="IPR055414">
    <property type="entry name" value="LRR_R13L4/SHOC2-like"/>
</dbReference>